<proteinExistence type="predicted"/>
<evidence type="ECO:0000256" key="1">
    <source>
        <dbReference type="SAM" id="MobiDB-lite"/>
    </source>
</evidence>
<feature type="region of interest" description="Disordered" evidence="1">
    <location>
        <begin position="132"/>
        <end position="180"/>
    </location>
</feature>
<accession>A0A6A6TR62</accession>
<dbReference type="EMBL" id="MU004293">
    <property type="protein sequence ID" value="KAF2661647.1"/>
    <property type="molecule type" value="Genomic_DNA"/>
</dbReference>
<dbReference type="Proteomes" id="UP000799324">
    <property type="component" value="Unassembled WGS sequence"/>
</dbReference>
<protein>
    <submittedName>
        <fullName evidence="2">Uncharacterized protein</fullName>
    </submittedName>
</protein>
<feature type="region of interest" description="Disordered" evidence="1">
    <location>
        <begin position="72"/>
        <end position="103"/>
    </location>
</feature>
<evidence type="ECO:0000313" key="2">
    <source>
        <dbReference type="EMBL" id="KAF2661647.1"/>
    </source>
</evidence>
<keyword evidence="3" id="KW-1185">Reference proteome</keyword>
<feature type="compositionally biased region" description="Polar residues" evidence="1">
    <location>
        <begin position="150"/>
        <end position="171"/>
    </location>
</feature>
<reference evidence="2" key="1">
    <citation type="journal article" date="2020" name="Stud. Mycol.">
        <title>101 Dothideomycetes genomes: a test case for predicting lifestyles and emergence of pathogens.</title>
        <authorList>
            <person name="Haridas S."/>
            <person name="Albert R."/>
            <person name="Binder M."/>
            <person name="Bloem J."/>
            <person name="Labutti K."/>
            <person name="Salamov A."/>
            <person name="Andreopoulos B."/>
            <person name="Baker S."/>
            <person name="Barry K."/>
            <person name="Bills G."/>
            <person name="Bluhm B."/>
            <person name="Cannon C."/>
            <person name="Castanera R."/>
            <person name="Culley D."/>
            <person name="Daum C."/>
            <person name="Ezra D."/>
            <person name="Gonzalez J."/>
            <person name="Henrissat B."/>
            <person name="Kuo A."/>
            <person name="Liang C."/>
            <person name="Lipzen A."/>
            <person name="Lutzoni F."/>
            <person name="Magnuson J."/>
            <person name="Mondo S."/>
            <person name="Nolan M."/>
            <person name="Ohm R."/>
            <person name="Pangilinan J."/>
            <person name="Park H.-J."/>
            <person name="Ramirez L."/>
            <person name="Alfaro M."/>
            <person name="Sun H."/>
            <person name="Tritt A."/>
            <person name="Yoshinaga Y."/>
            <person name="Zwiers L.-H."/>
            <person name="Turgeon B."/>
            <person name="Goodwin S."/>
            <person name="Spatafora J."/>
            <person name="Crous P."/>
            <person name="Grigoriev I."/>
        </authorList>
    </citation>
    <scope>NUCLEOTIDE SEQUENCE</scope>
    <source>
        <strain evidence="2">CBS 122681</strain>
    </source>
</reference>
<dbReference type="AlphaFoldDB" id="A0A6A6TR62"/>
<gene>
    <name evidence="2" type="ORF">K491DRAFT_746892</name>
</gene>
<sequence length="239" mass="25564">MQLYAIIRRADCGANINKAKEEHPRTAVGTRWQLTMRELLSLSSCPEMRRRPGGLGANMAAAAASGSQLRGLTSAAQARNNRFPPEAGRQQRANSGRGMQRTLQIGGPKADAYAARRLSKYITIRTVRTAGSPWPMPPPVPHASSPGCTRCQQSSSHAQTRTGLDASSPQHLTPPGRQISMSVPLPGLRIPVPYRARPCWHLAEPQAISAHALPLARLAWSPPGVQAGAACNGNSAARH</sequence>
<evidence type="ECO:0000313" key="3">
    <source>
        <dbReference type="Proteomes" id="UP000799324"/>
    </source>
</evidence>
<name>A0A6A6TR62_9PLEO</name>
<organism evidence="2 3">
    <name type="scientific">Lophiostoma macrostomum CBS 122681</name>
    <dbReference type="NCBI Taxonomy" id="1314788"/>
    <lineage>
        <taxon>Eukaryota</taxon>
        <taxon>Fungi</taxon>
        <taxon>Dikarya</taxon>
        <taxon>Ascomycota</taxon>
        <taxon>Pezizomycotina</taxon>
        <taxon>Dothideomycetes</taxon>
        <taxon>Pleosporomycetidae</taxon>
        <taxon>Pleosporales</taxon>
        <taxon>Lophiostomataceae</taxon>
        <taxon>Lophiostoma</taxon>
    </lineage>
</organism>